<reference evidence="1 2" key="1">
    <citation type="journal article" date="2016" name="Mol. Biol. Evol.">
        <title>Comparative Genomics of Early-Diverging Mushroom-Forming Fungi Provides Insights into the Origins of Lignocellulose Decay Capabilities.</title>
        <authorList>
            <person name="Nagy L.G."/>
            <person name="Riley R."/>
            <person name="Tritt A."/>
            <person name="Adam C."/>
            <person name="Daum C."/>
            <person name="Floudas D."/>
            <person name="Sun H."/>
            <person name="Yadav J.S."/>
            <person name="Pangilinan J."/>
            <person name="Larsson K.H."/>
            <person name="Matsuura K."/>
            <person name="Barry K."/>
            <person name="Labutti K."/>
            <person name="Kuo R."/>
            <person name="Ohm R.A."/>
            <person name="Bhattacharya S.S."/>
            <person name="Shirouzu T."/>
            <person name="Yoshinaga Y."/>
            <person name="Martin F.M."/>
            <person name="Grigoriev I.V."/>
            <person name="Hibbett D.S."/>
        </authorList>
    </citation>
    <scope>NUCLEOTIDE SEQUENCE [LARGE SCALE GENOMIC DNA]</scope>
    <source>
        <strain evidence="1 2">HHB12029</strain>
    </source>
</reference>
<dbReference type="InParanoid" id="A0A165FFY2"/>
<accession>A0A165FFY2</accession>
<name>A0A165FFY2_EXIGL</name>
<evidence type="ECO:0000313" key="2">
    <source>
        <dbReference type="Proteomes" id="UP000077266"/>
    </source>
</evidence>
<evidence type="ECO:0000313" key="1">
    <source>
        <dbReference type="EMBL" id="KZV88930.1"/>
    </source>
</evidence>
<proteinExistence type="predicted"/>
<dbReference type="Proteomes" id="UP000077266">
    <property type="component" value="Unassembled WGS sequence"/>
</dbReference>
<protein>
    <submittedName>
        <fullName evidence="1">Uncharacterized protein</fullName>
    </submittedName>
</protein>
<keyword evidence="2" id="KW-1185">Reference proteome</keyword>
<dbReference type="AlphaFoldDB" id="A0A165FFY2"/>
<sequence length="184" mass="20384">MPLLNIAIVSGPPPDIHEMCIIADASYVPSKLSTESRLNINGPALSNSSLWSTIVASERAVDLILAMLERSGNALLSITLQKAPSRNEDFDMEDPSWRTRIYDVILQTAANYKRFFDALLSNMRRVRMLHITVCRTSDIQCLKALITCSAAPELVHFSLDVTSCSIVTATHVVKGCQFVEYLEP</sequence>
<organism evidence="1 2">
    <name type="scientific">Exidia glandulosa HHB12029</name>
    <dbReference type="NCBI Taxonomy" id="1314781"/>
    <lineage>
        <taxon>Eukaryota</taxon>
        <taxon>Fungi</taxon>
        <taxon>Dikarya</taxon>
        <taxon>Basidiomycota</taxon>
        <taxon>Agaricomycotina</taxon>
        <taxon>Agaricomycetes</taxon>
        <taxon>Auriculariales</taxon>
        <taxon>Exidiaceae</taxon>
        <taxon>Exidia</taxon>
    </lineage>
</organism>
<dbReference type="EMBL" id="KV426086">
    <property type="protein sequence ID" value="KZV88930.1"/>
    <property type="molecule type" value="Genomic_DNA"/>
</dbReference>
<gene>
    <name evidence="1" type="ORF">EXIGLDRAFT_696247</name>
</gene>